<dbReference type="Pfam" id="PF00483">
    <property type="entry name" value="NTP_transferase"/>
    <property type="match status" value="1"/>
</dbReference>
<organism evidence="2">
    <name type="scientific">marine metagenome</name>
    <dbReference type="NCBI Taxonomy" id="408172"/>
    <lineage>
        <taxon>unclassified sequences</taxon>
        <taxon>metagenomes</taxon>
        <taxon>ecological metagenomes</taxon>
    </lineage>
</organism>
<dbReference type="PANTHER" id="PTHR42883">
    <property type="entry name" value="GLUCOSE-1-PHOSPHATE THYMIDYLTRANSFERASE"/>
    <property type="match status" value="1"/>
</dbReference>
<accession>A0A381PSA7</accession>
<evidence type="ECO:0000259" key="1">
    <source>
        <dbReference type="Pfam" id="PF00483"/>
    </source>
</evidence>
<sequence length="322" mass="34853">MLTYAMGYMADAGIKEIGIIVNAGDDEIEKSFDSGKELGVKLTYIPQGAPLGLAHVVKIAEPFIGDDKFLFYLGDNILVGGVMKFVDEFEASGSNCHLVLSKVSDPERFGVPEISGDRIISVEEKPSNPKSDFAVTGIYLYDSSIFEAVNSIKPSARGELEISDAHQYLLDSGKSVSFSEITGWWKDTGKPSDLLEANRLVLDNLRGKNSAKVDNKSSVTGRIVAGKGTTIKNSKVRGPVILGENVHVENAYIGPYTSISNDCDVIGCEVEYSIIMSGSSLKNVERRIEASLMGHDVELSQSSTRPRAHRIMVGDQGRVEVA</sequence>
<dbReference type="InterPro" id="IPR029044">
    <property type="entry name" value="Nucleotide-diphossugar_trans"/>
</dbReference>
<dbReference type="Gene3D" id="3.90.550.10">
    <property type="entry name" value="Spore Coat Polysaccharide Biosynthesis Protein SpsA, Chain A"/>
    <property type="match status" value="1"/>
</dbReference>
<dbReference type="InterPro" id="IPR005835">
    <property type="entry name" value="NTP_transferase_dom"/>
</dbReference>
<protein>
    <recommendedName>
        <fullName evidence="1">Nucleotidyl transferase domain-containing protein</fullName>
    </recommendedName>
</protein>
<evidence type="ECO:0000313" key="2">
    <source>
        <dbReference type="EMBL" id="SUZ68967.1"/>
    </source>
</evidence>
<reference evidence="2" key="1">
    <citation type="submission" date="2018-05" db="EMBL/GenBank/DDBJ databases">
        <authorList>
            <person name="Lanie J.A."/>
            <person name="Ng W.-L."/>
            <person name="Kazmierczak K.M."/>
            <person name="Andrzejewski T.M."/>
            <person name="Davidsen T.M."/>
            <person name="Wayne K.J."/>
            <person name="Tettelin H."/>
            <person name="Glass J.I."/>
            <person name="Rusch D."/>
            <person name="Podicherti R."/>
            <person name="Tsui H.-C.T."/>
            <person name="Winkler M.E."/>
        </authorList>
    </citation>
    <scope>NUCLEOTIDE SEQUENCE</scope>
</reference>
<feature type="domain" description="Nucleotidyl transferase" evidence="1">
    <location>
        <begin position="1"/>
        <end position="202"/>
    </location>
</feature>
<name>A0A381PSA7_9ZZZZ</name>
<dbReference type="SUPFAM" id="SSF53448">
    <property type="entry name" value="Nucleotide-diphospho-sugar transferases"/>
    <property type="match status" value="1"/>
</dbReference>
<gene>
    <name evidence="2" type="ORF">METZ01_LOCUS21821</name>
</gene>
<dbReference type="InterPro" id="IPR005908">
    <property type="entry name" value="G1P_thy_trans_l"/>
</dbReference>
<dbReference type="AlphaFoldDB" id="A0A381PSA7"/>
<dbReference type="EMBL" id="UINC01001049">
    <property type="protein sequence ID" value="SUZ68967.1"/>
    <property type="molecule type" value="Genomic_DNA"/>
</dbReference>
<dbReference type="PANTHER" id="PTHR42883:SF2">
    <property type="entry name" value="THYMIDYLYLTRANSFERASE"/>
    <property type="match status" value="1"/>
</dbReference>
<dbReference type="NCBIfam" id="TIGR01208">
    <property type="entry name" value="rmlA_long"/>
    <property type="match status" value="1"/>
</dbReference>
<proteinExistence type="predicted"/>